<feature type="transmembrane region" description="Helical" evidence="1">
    <location>
        <begin position="57"/>
        <end position="80"/>
    </location>
</feature>
<evidence type="ECO:0000313" key="3">
    <source>
        <dbReference type="EMBL" id="MES0874227.1"/>
    </source>
</evidence>
<dbReference type="RefSeq" id="WP_352889281.1">
    <property type="nucleotide sequence ID" value="NZ_JBEPIJ010000009.1"/>
</dbReference>
<proteinExistence type="predicted"/>
<name>A0ABV2AAF9_9GAMM</name>
<protein>
    <submittedName>
        <fullName evidence="3">YqaA family protein</fullName>
    </submittedName>
</protein>
<accession>A0ABV2AAF9</accession>
<keyword evidence="1" id="KW-0812">Transmembrane</keyword>
<dbReference type="InterPro" id="IPR032816">
    <property type="entry name" value="VTT_dom"/>
</dbReference>
<keyword evidence="1" id="KW-0472">Membrane</keyword>
<dbReference type="EMBL" id="JBEPIJ010000009">
    <property type="protein sequence ID" value="MES0874227.1"/>
    <property type="molecule type" value="Genomic_DNA"/>
</dbReference>
<feature type="transmembrane region" description="Helical" evidence="1">
    <location>
        <begin position="136"/>
        <end position="159"/>
    </location>
</feature>
<evidence type="ECO:0000259" key="2">
    <source>
        <dbReference type="Pfam" id="PF09335"/>
    </source>
</evidence>
<dbReference type="PANTHER" id="PTHR42709:SF11">
    <property type="entry name" value="DEDA FAMILY PROTEIN"/>
    <property type="match status" value="1"/>
</dbReference>
<feature type="domain" description="VTT" evidence="2">
    <location>
        <begin position="53"/>
        <end position="157"/>
    </location>
</feature>
<dbReference type="InterPro" id="IPR051311">
    <property type="entry name" value="DedA_domain"/>
</dbReference>
<dbReference type="Pfam" id="PF09335">
    <property type="entry name" value="VTT_dom"/>
    <property type="match status" value="1"/>
</dbReference>
<feature type="transmembrane region" description="Helical" evidence="1">
    <location>
        <begin position="171"/>
        <end position="192"/>
    </location>
</feature>
<gene>
    <name evidence="3" type="ORF">ABSH63_09445</name>
</gene>
<dbReference type="PANTHER" id="PTHR42709">
    <property type="entry name" value="ALKALINE PHOSPHATASE LIKE PROTEIN"/>
    <property type="match status" value="1"/>
</dbReference>
<feature type="transmembrane region" description="Helical" evidence="1">
    <location>
        <begin position="20"/>
        <end position="37"/>
    </location>
</feature>
<keyword evidence="1" id="KW-1133">Transmembrane helix</keyword>
<dbReference type="Proteomes" id="UP001465331">
    <property type="component" value="Unassembled WGS sequence"/>
</dbReference>
<sequence length="194" mass="21605">MRLFARLYDWTMRASRHRRANWYLGAVSLAESSFFPIPPDVMLAPMTLARPRDWLALAGLTTVTSVIGGLFGYGIGYFLLDASLPLIERLGYLPAYEQATTWFERYGFWAVFAAGFTPIPYKIFTVSAGGAQMALLPFLLGSLIGRGGRFFLVAGLVRVLGPRIEPKLRAYVDAIGWIVLVLLVLGLLIWQVSR</sequence>
<reference evidence="3 4" key="1">
    <citation type="submission" date="2024-06" db="EMBL/GenBank/DDBJ databases">
        <authorList>
            <person name="Li Z."/>
            <person name="Jiang Y."/>
        </authorList>
    </citation>
    <scope>NUCLEOTIDE SEQUENCE [LARGE SCALE GENOMIC DNA]</scope>
    <source>
        <strain evidence="3 4">HSW-8</strain>
    </source>
</reference>
<comment type="caution">
    <text evidence="3">The sequence shown here is derived from an EMBL/GenBank/DDBJ whole genome shotgun (WGS) entry which is preliminary data.</text>
</comment>
<organism evidence="3 4">
    <name type="scientific">Sinimarinibacterium thermocellulolyticum</name>
    <dbReference type="NCBI Taxonomy" id="3170016"/>
    <lineage>
        <taxon>Bacteria</taxon>
        <taxon>Pseudomonadati</taxon>
        <taxon>Pseudomonadota</taxon>
        <taxon>Gammaproteobacteria</taxon>
        <taxon>Nevskiales</taxon>
        <taxon>Nevskiaceae</taxon>
        <taxon>Sinimarinibacterium</taxon>
    </lineage>
</organism>
<feature type="transmembrane region" description="Helical" evidence="1">
    <location>
        <begin position="106"/>
        <end position="124"/>
    </location>
</feature>
<keyword evidence="4" id="KW-1185">Reference proteome</keyword>
<evidence type="ECO:0000313" key="4">
    <source>
        <dbReference type="Proteomes" id="UP001465331"/>
    </source>
</evidence>
<evidence type="ECO:0000256" key="1">
    <source>
        <dbReference type="SAM" id="Phobius"/>
    </source>
</evidence>